<reference evidence="3" key="1">
    <citation type="submission" date="2016-04" db="EMBL/GenBank/DDBJ databases">
        <authorList>
            <person name="Shah S.A."/>
            <person name="Garrett R.A."/>
        </authorList>
    </citation>
    <scope>NUCLEOTIDE SEQUENCE [LARGE SCALE GENOMIC DNA]</scope>
    <source>
        <strain evidence="3">ATCC 35091 / DSM 1616 / JCM 8930 / NBRC 15331 / P1</strain>
    </source>
</reference>
<dbReference type="Proteomes" id="UP000076770">
    <property type="component" value="Chromosome i"/>
</dbReference>
<feature type="domain" description="C2H2-type" evidence="1">
    <location>
        <begin position="5"/>
        <end position="33"/>
    </location>
</feature>
<dbReference type="PROSITE" id="PS50157">
    <property type="entry name" value="ZINC_FINGER_C2H2_2"/>
    <property type="match status" value="1"/>
</dbReference>
<dbReference type="Gene3D" id="3.30.160.60">
    <property type="entry name" value="Classic Zinc Finger"/>
    <property type="match status" value="1"/>
</dbReference>
<name>A0A157SYU9_SACSO</name>
<dbReference type="PROSITE" id="PS00028">
    <property type="entry name" value="ZINC_FINGER_C2H2_1"/>
    <property type="match status" value="1"/>
</dbReference>
<gene>
    <name evidence="2" type="ORF">SSOP1_0691</name>
</gene>
<protein>
    <submittedName>
        <fullName evidence="2">Fuselloviral protein SSV2p20</fullName>
    </submittedName>
</protein>
<sequence>MMLMYQCLRCGSIFDKRSEVIEHLLSVHGQMNKVTLEYFYIYFKVRRP</sequence>
<proteinExistence type="predicted"/>
<dbReference type="EMBL" id="LT549890">
    <property type="protein sequence ID" value="SAI84245.1"/>
    <property type="molecule type" value="Genomic_DNA"/>
</dbReference>
<dbReference type="InterPro" id="IPR013087">
    <property type="entry name" value="Znf_C2H2_type"/>
</dbReference>
<evidence type="ECO:0000259" key="1">
    <source>
        <dbReference type="PROSITE" id="PS50157"/>
    </source>
</evidence>
<evidence type="ECO:0000313" key="3">
    <source>
        <dbReference type="Proteomes" id="UP000076770"/>
    </source>
</evidence>
<dbReference type="PATRIC" id="fig|2287.9.peg.699"/>
<dbReference type="AlphaFoldDB" id="A0A157SYU9"/>
<evidence type="ECO:0000313" key="2">
    <source>
        <dbReference type="EMBL" id="SAI84245.1"/>
    </source>
</evidence>
<accession>A0A157SYU9</accession>
<organism evidence="2 3">
    <name type="scientific">Saccharolobus solfataricus</name>
    <name type="common">Sulfolobus solfataricus</name>
    <dbReference type="NCBI Taxonomy" id="2287"/>
    <lineage>
        <taxon>Archaea</taxon>
        <taxon>Thermoproteota</taxon>
        <taxon>Thermoprotei</taxon>
        <taxon>Sulfolobales</taxon>
        <taxon>Sulfolobaceae</taxon>
        <taxon>Saccharolobus</taxon>
    </lineage>
</organism>